<reference evidence="2 3" key="1">
    <citation type="submission" date="2024-04" db="EMBL/GenBank/DDBJ databases">
        <title>draft genome sequnece of Flavobacterium buctense JCM 30750.</title>
        <authorList>
            <person name="Kim D.-U."/>
        </authorList>
    </citation>
    <scope>NUCLEOTIDE SEQUENCE [LARGE SCALE GENOMIC DNA]</scope>
    <source>
        <strain evidence="2 3">JCM 30750</strain>
    </source>
</reference>
<accession>A0ABU9E1Y6</accession>
<dbReference type="EMBL" id="JBBPCB010000006">
    <property type="protein sequence ID" value="MEK8180670.1"/>
    <property type="molecule type" value="Genomic_DNA"/>
</dbReference>
<evidence type="ECO:0000313" key="3">
    <source>
        <dbReference type="Proteomes" id="UP001491349"/>
    </source>
</evidence>
<sequence>MANYLLVSKNATKTIKMKEGFNPREILGLTQSQIALLLKVSRSHWSMYELGKRHLPDSASSVLHDMMANVHSVEVKTTPKTERQVKQDEAMHEALQKMFKENKYQLEHVARKLAPLERKHQAHLKAQQTVAYLKAKNPEASERESKLLDLIHTMATRGITHKLLLQITKWQIKLELLQEEKKLLEERIAKGNSYDSKSTD</sequence>
<dbReference type="Proteomes" id="UP001491349">
    <property type="component" value="Unassembled WGS sequence"/>
</dbReference>
<proteinExistence type="predicted"/>
<dbReference type="CDD" id="cd00093">
    <property type="entry name" value="HTH_XRE"/>
    <property type="match status" value="1"/>
</dbReference>
<dbReference type="SUPFAM" id="SSF47413">
    <property type="entry name" value="lambda repressor-like DNA-binding domains"/>
    <property type="match status" value="1"/>
</dbReference>
<dbReference type="RefSeq" id="WP_187660785.1">
    <property type="nucleotide sequence ID" value="NZ_JACTAB010000006.1"/>
</dbReference>
<keyword evidence="3" id="KW-1185">Reference proteome</keyword>
<dbReference type="InterPro" id="IPR010982">
    <property type="entry name" value="Lambda_DNA-bd_dom_sf"/>
</dbReference>
<keyword evidence="1" id="KW-0175">Coiled coil</keyword>
<organism evidence="2 3">
    <name type="scientific">Flavobacterium buctense</name>
    <dbReference type="NCBI Taxonomy" id="1648146"/>
    <lineage>
        <taxon>Bacteria</taxon>
        <taxon>Pseudomonadati</taxon>
        <taxon>Bacteroidota</taxon>
        <taxon>Flavobacteriia</taxon>
        <taxon>Flavobacteriales</taxon>
        <taxon>Flavobacteriaceae</taxon>
        <taxon>Flavobacterium</taxon>
    </lineage>
</organism>
<comment type="caution">
    <text evidence="2">The sequence shown here is derived from an EMBL/GenBank/DDBJ whole genome shotgun (WGS) entry which is preliminary data.</text>
</comment>
<evidence type="ECO:0000256" key="1">
    <source>
        <dbReference type="SAM" id="Coils"/>
    </source>
</evidence>
<gene>
    <name evidence="2" type="ORF">WMW71_10005</name>
</gene>
<dbReference type="InterPro" id="IPR001387">
    <property type="entry name" value="Cro/C1-type_HTH"/>
</dbReference>
<name>A0ABU9E1Y6_9FLAO</name>
<dbReference type="Gene3D" id="1.10.260.40">
    <property type="entry name" value="lambda repressor-like DNA-binding domains"/>
    <property type="match status" value="1"/>
</dbReference>
<protein>
    <submittedName>
        <fullName evidence="2">Helix-turn-helix transcriptional regulator</fullName>
    </submittedName>
</protein>
<evidence type="ECO:0000313" key="2">
    <source>
        <dbReference type="EMBL" id="MEK8180670.1"/>
    </source>
</evidence>
<feature type="coiled-coil region" evidence="1">
    <location>
        <begin position="167"/>
        <end position="194"/>
    </location>
</feature>